<comment type="caution">
    <text evidence="1">The sequence shown here is derived from an EMBL/GenBank/DDBJ whole genome shotgun (WGS) entry which is preliminary data.</text>
</comment>
<keyword evidence="2" id="KW-1185">Reference proteome</keyword>
<sequence>MKFAAKTASGTSKETESPILFIWKSSKYVGWLLGVLLCPFQRQVLGFRIPFNTSSASCNALVNLWCSRGQVQDQLAWQLRLAFTHEREGEHFQLNIGYGEGVIHLVSMWPSETNRICKELVFLLLLARVGRREMIVVDEHVV</sequence>
<accession>A0A8T0I510</accession>
<name>A0A8T0I510_CERPU</name>
<protein>
    <submittedName>
        <fullName evidence="1">Uncharacterized protein</fullName>
    </submittedName>
</protein>
<evidence type="ECO:0000313" key="2">
    <source>
        <dbReference type="Proteomes" id="UP000822688"/>
    </source>
</evidence>
<evidence type="ECO:0000313" key="1">
    <source>
        <dbReference type="EMBL" id="KAG0577811.1"/>
    </source>
</evidence>
<gene>
    <name evidence="1" type="ORF">KC19_5G183900</name>
</gene>
<reference evidence="1" key="1">
    <citation type="submission" date="2020-06" db="EMBL/GenBank/DDBJ databases">
        <title>WGS assembly of Ceratodon purpureus strain R40.</title>
        <authorList>
            <person name="Carey S.B."/>
            <person name="Jenkins J."/>
            <person name="Shu S."/>
            <person name="Lovell J.T."/>
            <person name="Sreedasyam A."/>
            <person name="Maumus F."/>
            <person name="Tiley G.P."/>
            <person name="Fernandez-Pozo N."/>
            <person name="Barry K."/>
            <person name="Chen C."/>
            <person name="Wang M."/>
            <person name="Lipzen A."/>
            <person name="Daum C."/>
            <person name="Saski C.A."/>
            <person name="Payton A.C."/>
            <person name="Mcbreen J.C."/>
            <person name="Conrad R.E."/>
            <person name="Kollar L.M."/>
            <person name="Olsson S."/>
            <person name="Huttunen S."/>
            <person name="Landis J.B."/>
            <person name="Wickett N.J."/>
            <person name="Johnson M.G."/>
            <person name="Rensing S.A."/>
            <person name="Grimwood J."/>
            <person name="Schmutz J."/>
            <person name="Mcdaniel S.F."/>
        </authorList>
    </citation>
    <scope>NUCLEOTIDE SEQUENCE</scope>
    <source>
        <strain evidence="1">R40</strain>
    </source>
</reference>
<dbReference type="AlphaFoldDB" id="A0A8T0I510"/>
<dbReference type="EMBL" id="CM026425">
    <property type="protein sequence ID" value="KAG0577811.1"/>
    <property type="molecule type" value="Genomic_DNA"/>
</dbReference>
<proteinExistence type="predicted"/>
<dbReference type="Proteomes" id="UP000822688">
    <property type="component" value="Chromosome 5"/>
</dbReference>
<organism evidence="1 2">
    <name type="scientific">Ceratodon purpureus</name>
    <name type="common">Fire moss</name>
    <name type="synonym">Dicranum purpureum</name>
    <dbReference type="NCBI Taxonomy" id="3225"/>
    <lineage>
        <taxon>Eukaryota</taxon>
        <taxon>Viridiplantae</taxon>
        <taxon>Streptophyta</taxon>
        <taxon>Embryophyta</taxon>
        <taxon>Bryophyta</taxon>
        <taxon>Bryophytina</taxon>
        <taxon>Bryopsida</taxon>
        <taxon>Dicranidae</taxon>
        <taxon>Pseudoditrichales</taxon>
        <taxon>Ditrichaceae</taxon>
        <taxon>Ceratodon</taxon>
    </lineage>
</organism>